<evidence type="ECO:0000313" key="12">
    <source>
        <dbReference type="Proteomes" id="UP000196531"/>
    </source>
</evidence>
<dbReference type="GO" id="GO:0000287">
    <property type="term" value="F:magnesium ion binding"/>
    <property type="evidence" value="ECO:0007669"/>
    <property type="project" value="InterPro"/>
</dbReference>
<dbReference type="SUPFAM" id="SSF55957">
    <property type="entry name" value="Phosphoglucomutase, C-terminal domain"/>
    <property type="match status" value="1"/>
</dbReference>
<evidence type="ECO:0000313" key="11">
    <source>
        <dbReference type="EMBL" id="OUR96561.1"/>
    </source>
</evidence>
<comment type="caution">
    <text evidence="11">The sequence shown here is derived from an EMBL/GenBank/DDBJ whole genome shotgun (WGS) entry which is preliminary data.</text>
</comment>
<evidence type="ECO:0000259" key="10">
    <source>
        <dbReference type="Pfam" id="PF02880"/>
    </source>
</evidence>
<evidence type="ECO:0000256" key="6">
    <source>
        <dbReference type="ARBA" id="ARBA00023235"/>
    </source>
</evidence>
<dbReference type="InterPro" id="IPR016066">
    <property type="entry name" value="A-D-PHexomutase_CS"/>
</dbReference>
<evidence type="ECO:0000256" key="2">
    <source>
        <dbReference type="ARBA" id="ARBA00010231"/>
    </source>
</evidence>
<proteinExistence type="inferred from homology"/>
<evidence type="ECO:0000256" key="7">
    <source>
        <dbReference type="RuleBase" id="RU004326"/>
    </source>
</evidence>
<evidence type="ECO:0000256" key="1">
    <source>
        <dbReference type="ARBA" id="ARBA00001946"/>
    </source>
</evidence>
<keyword evidence="4 7" id="KW-0479">Metal-binding</keyword>
<feature type="domain" description="Alpha-D-phosphohexomutase alpha/beta/alpha" evidence="10">
    <location>
        <begin position="331"/>
        <end position="458"/>
    </location>
</feature>
<dbReference type="GO" id="GO:0008973">
    <property type="term" value="F:phosphopentomutase activity"/>
    <property type="evidence" value="ECO:0007669"/>
    <property type="project" value="TreeGrafter"/>
</dbReference>
<dbReference type="PANTHER" id="PTHR45745">
    <property type="entry name" value="PHOSPHOMANNOMUTASE 45A"/>
    <property type="match status" value="1"/>
</dbReference>
<evidence type="ECO:0000256" key="3">
    <source>
        <dbReference type="ARBA" id="ARBA00022553"/>
    </source>
</evidence>
<keyword evidence="3" id="KW-0597">Phosphoprotein</keyword>
<keyword evidence="5 7" id="KW-0460">Magnesium</keyword>
<dbReference type="InterPro" id="IPR005846">
    <property type="entry name" value="A-D-PHexomutase_a/b/a-III"/>
</dbReference>
<dbReference type="PRINTS" id="PR00509">
    <property type="entry name" value="PGMPMM"/>
</dbReference>
<dbReference type="AlphaFoldDB" id="A0A1Y5FAP7"/>
<dbReference type="InterPro" id="IPR005841">
    <property type="entry name" value="Alpha-D-phosphohexomutase_SF"/>
</dbReference>
<evidence type="ECO:0008006" key="13">
    <source>
        <dbReference type="Google" id="ProtNLM"/>
    </source>
</evidence>
<dbReference type="EMBL" id="MAAO01000006">
    <property type="protein sequence ID" value="OUR96561.1"/>
    <property type="molecule type" value="Genomic_DNA"/>
</dbReference>
<keyword evidence="6" id="KW-0413">Isomerase</keyword>
<reference evidence="12" key="1">
    <citation type="journal article" date="2017" name="Proc. Natl. Acad. Sci. U.S.A.">
        <title>Simulation of Deepwater Horizon oil plume reveals substrate specialization within a complex community of hydrocarbon-degraders.</title>
        <authorList>
            <person name="Hu P."/>
            <person name="Dubinsky E.A."/>
            <person name="Probst A.J."/>
            <person name="Wang J."/>
            <person name="Sieber C.M.K."/>
            <person name="Tom L.M."/>
            <person name="Gardinali P."/>
            <person name="Banfield J.F."/>
            <person name="Atlas R.M."/>
            <person name="Andersen G.L."/>
        </authorList>
    </citation>
    <scope>NUCLEOTIDE SEQUENCE [LARGE SCALE GENOMIC DNA]</scope>
</reference>
<sequence length="589" mass="66272">MEHNAIERARAWSQNTYFDAESRKEVQTLLDNNDEKEITERFYKDIEFGTGGIRSIIGQGTNRINTYTVRKATQALANEVRRAGAEEGLKTFKVAISYDSRRFSFEFAKEVASVLAGNDIQAYIYKRLNPVPLLSFSVRHHKAQAGVMVTASHNPPEYNGYKVFWSDGAQVTPPNDQNIINNYNSITDFSTIKTMDFAEGEKTGLIHWVGEDVENIYYELINAKAVKPDMCKQDGGKLKIVYTPIHGTGLLPCSTALSNLGFSSVLVVEEQKLPDEKFPTVSSPNPENPEALALAVKLMEDTDSDIALGTDPDTDRVGLAFKHNGEITYLNGNQIGVLMLHYILKNLKEQGTMPSNPYFVKTIVTTPLQDVIAKSFDVEVENTLTGFKWICGRMNELEKTNPERNFVFATEESFGYLNHEYVRDKDGVSSITLLSELCLHYKLQGMDLVDALDKIYEEYGFSHETLLNLNYFGKEGAEKISRIMEVFRKFDAKDLCGVEISNLEDYSTGESKSFTDSKVSKLDLPTSNVLGFNFVNGTKVYMRPSGTEPKIKFYIMIQETEGSLAEKKARATSKTEEFLNFIQERADQA</sequence>
<evidence type="ECO:0000256" key="5">
    <source>
        <dbReference type="ARBA" id="ARBA00022842"/>
    </source>
</evidence>
<feature type="domain" description="Alpha-D-phosphohexomutase alpha/beta/alpha" evidence="9">
    <location>
        <begin position="233"/>
        <end position="325"/>
    </location>
</feature>
<organism evidence="11 12">
    <name type="scientific">Halobacteriovorax marinus</name>
    <dbReference type="NCBI Taxonomy" id="97084"/>
    <lineage>
        <taxon>Bacteria</taxon>
        <taxon>Pseudomonadati</taxon>
        <taxon>Bdellovibrionota</taxon>
        <taxon>Bacteriovoracia</taxon>
        <taxon>Bacteriovoracales</taxon>
        <taxon>Halobacteriovoraceae</taxon>
        <taxon>Halobacteriovorax</taxon>
    </lineage>
</organism>
<dbReference type="Gene3D" id="3.40.120.10">
    <property type="entry name" value="Alpha-D-Glucose-1,6-Bisphosphate, subunit A, domain 3"/>
    <property type="match status" value="3"/>
</dbReference>
<feature type="domain" description="Alpha-D-phosphohexomutase alpha/beta/alpha" evidence="8">
    <location>
        <begin position="46"/>
        <end position="187"/>
    </location>
</feature>
<evidence type="ECO:0000256" key="4">
    <source>
        <dbReference type="ARBA" id="ARBA00022723"/>
    </source>
</evidence>
<dbReference type="Pfam" id="PF02879">
    <property type="entry name" value="PGM_PMM_II"/>
    <property type="match status" value="1"/>
</dbReference>
<protein>
    <recommendedName>
        <fullName evidence="13">Phosphoglucomutase</fullName>
    </recommendedName>
</protein>
<dbReference type="GO" id="GO:0006166">
    <property type="term" value="P:purine ribonucleoside salvage"/>
    <property type="evidence" value="ECO:0007669"/>
    <property type="project" value="TreeGrafter"/>
</dbReference>
<dbReference type="CDD" id="cd05799">
    <property type="entry name" value="PGM2"/>
    <property type="match status" value="1"/>
</dbReference>
<dbReference type="InterPro" id="IPR036900">
    <property type="entry name" value="A-D-PHexomutase_C_sf"/>
</dbReference>
<comment type="cofactor">
    <cofactor evidence="1">
        <name>Mg(2+)</name>
        <dbReference type="ChEBI" id="CHEBI:18420"/>
    </cofactor>
</comment>
<dbReference type="InterPro" id="IPR016055">
    <property type="entry name" value="A-D-PHexomutase_a/b/a-I/II/III"/>
</dbReference>
<dbReference type="PROSITE" id="PS00710">
    <property type="entry name" value="PGM_PMM"/>
    <property type="match status" value="1"/>
</dbReference>
<dbReference type="GO" id="GO:0005975">
    <property type="term" value="P:carbohydrate metabolic process"/>
    <property type="evidence" value="ECO:0007669"/>
    <property type="project" value="InterPro"/>
</dbReference>
<dbReference type="Pfam" id="PF02878">
    <property type="entry name" value="PGM_PMM_I"/>
    <property type="match status" value="1"/>
</dbReference>
<dbReference type="PANTHER" id="PTHR45745:SF1">
    <property type="entry name" value="PHOSPHOGLUCOMUTASE 2B-RELATED"/>
    <property type="match status" value="1"/>
</dbReference>
<name>A0A1Y5FAP7_9BACT</name>
<comment type="similarity">
    <text evidence="2 7">Belongs to the phosphohexose mutase family.</text>
</comment>
<dbReference type="Proteomes" id="UP000196531">
    <property type="component" value="Unassembled WGS sequence"/>
</dbReference>
<dbReference type="SUPFAM" id="SSF53738">
    <property type="entry name" value="Phosphoglucomutase, first 3 domains"/>
    <property type="match status" value="3"/>
</dbReference>
<dbReference type="Pfam" id="PF02880">
    <property type="entry name" value="PGM_PMM_III"/>
    <property type="match status" value="1"/>
</dbReference>
<accession>A0A1Y5FAP7</accession>
<evidence type="ECO:0000259" key="9">
    <source>
        <dbReference type="Pfam" id="PF02879"/>
    </source>
</evidence>
<gene>
    <name evidence="11" type="ORF">A9Q84_09435</name>
</gene>
<dbReference type="InterPro" id="IPR005845">
    <property type="entry name" value="A-D-PHexomutase_a/b/a-II"/>
</dbReference>
<dbReference type="InterPro" id="IPR005844">
    <property type="entry name" value="A-D-PHexomutase_a/b/a-I"/>
</dbReference>
<evidence type="ECO:0000259" key="8">
    <source>
        <dbReference type="Pfam" id="PF02878"/>
    </source>
</evidence>